<dbReference type="OrthoDB" id="2111682at2"/>
<evidence type="ECO:0000313" key="3">
    <source>
        <dbReference type="Proteomes" id="UP000076021"/>
    </source>
</evidence>
<dbReference type="STRING" id="241244.ATY39_07625"/>
<dbReference type="EMBL" id="CP014806">
    <property type="protein sequence ID" value="AMW99345.1"/>
    <property type="molecule type" value="Genomic_DNA"/>
</dbReference>
<feature type="transmembrane region" description="Helical" evidence="1">
    <location>
        <begin position="7"/>
        <end position="28"/>
    </location>
</feature>
<dbReference type="Pfam" id="PF10710">
    <property type="entry name" value="DUF2512"/>
    <property type="match status" value="1"/>
</dbReference>
<keyword evidence="3" id="KW-1185">Reference proteome</keyword>
<keyword evidence="1" id="KW-1133">Transmembrane helix</keyword>
<dbReference type="KEGG" id="rst:ATY39_07625"/>
<gene>
    <name evidence="2" type="ORF">ATY39_07625</name>
</gene>
<keyword evidence="1" id="KW-0812">Transmembrane</keyword>
<dbReference type="Proteomes" id="UP000076021">
    <property type="component" value="Chromosome"/>
</dbReference>
<dbReference type="InterPro" id="IPR019649">
    <property type="entry name" value="DUF2512"/>
</dbReference>
<feature type="transmembrane region" description="Helical" evidence="1">
    <location>
        <begin position="95"/>
        <end position="113"/>
    </location>
</feature>
<accession>A0A143HCX7</accession>
<proteinExistence type="predicted"/>
<reference evidence="3" key="2">
    <citation type="submission" date="2016-03" db="EMBL/GenBank/DDBJ databases">
        <authorList>
            <person name="Ploux O."/>
        </authorList>
    </citation>
    <scope>NUCLEOTIDE SEQUENCE [LARGE SCALE GENOMIC DNA]</scope>
    <source>
        <strain evidence="3">PP9</strain>
    </source>
</reference>
<protein>
    <recommendedName>
        <fullName evidence="4">DUF2512 family protein</fullName>
    </recommendedName>
</protein>
<dbReference type="AlphaFoldDB" id="A0A143HCX7"/>
<name>A0A143HCX7_9BACL</name>
<evidence type="ECO:0000313" key="2">
    <source>
        <dbReference type="EMBL" id="AMW99345.1"/>
    </source>
</evidence>
<organism evidence="2 3">
    <name type="scientific">Rummeliibacillus stabekisii</name>
    <dbReference type="NCBI Taxonomy" id="241244"/>
    <lineage>
        <taxon>Bacteria</taxon>
        <taxon>Bacillati</taxon>
        <taxon>Bacillota</taxon>
        <taxon>Bacilli</taxon>
        <taxon>Bacillales</taxon>
        <taxon>Caryophanaceae</taxon>
        <taxon>Rummeliibacillus</taxon>
    </lineage>
</organism>
<evidence type="ECO:0000256" key="1">
    <source>
        <dbReference type="SAM" id="Phobius"/>
    </source>
</evidence>
<dbReference type="RefSeq" id="WP_066788081.1">
    <property type="nucleotide sequence ID" value="NZ_CP014806.1"/>
</dbReference>
<reference evidence="2 3" key="1">
    <citation type="journal article" date="2016" name="Genome Announc.">
        <title>Whole-Genome Sequence of Rummeliibacillus stabekisii Strain PP9 Isolated from Antarctic Soil.</title>
        <authorList>
            <person name="da Mota F.F."/>
            <person name="Vollu R.E."/>
            <person name="Jurelevicius D."/>
            <person name="Seldin L."/>
        </authorList>
    </citation>
    <scope>NUCLEOTIDE SEQUENCE [LARGE SCALE GENOMIC DNA]</scope>
    <source>
        <strain evidence="2 3">PP9</strain>
    </source>
</reference>
<feature type="transmembrane region" description="Helical" evidence="1">
    <location>
        <begin position="68"/>
        <end position="89"/>
    </location>
</feature>
<evidence type="ECO:0008006" key="4">
    <source>
        <dbReference type="Google" id="ProtNLM"/>
    </source>
</evidence>
<keyword evidence="1" id="KW-0472">Membrane</keyword>
<feature type="transmembrane region" description="Helical" evidence="1">
    <location>
        <begin position="34"/>
        <end position="56"/>
    </location>
</feature>
<sequence>MKYVSAFILKLIMTAAILLIINTGIYGGDVSTTLWISLVLTIFAFVLGDILIFTVFSKRYAYVMGNTIATFSDAVLAFVIIYFMGSALYVETVDILAASLLCSIVLGVGEWLFHKYMETKVLEPKQVSCNVSFD</sequence>